<comment type="caution">
    <text evidence="1">The sequence shown here is derived from an EMBL/GenBank/DDBJ whole genome shotgun (WGS) entry which is preliminary data.</text>
</comment>
<accession>A0ACA9RAN5</accession>
<feature type="non-terminal residue" evidence="1">
    <location>
        <position position="1"/>
    </location>
</feature>
<name>A0ACA9RAN5_9GLOM</name>
<evidence type="ECO:0000313" key="2">
    <source>
        <dbReference type="Proteomes" id="UP000789366"/>
    </source>
</evidence>
<organism evidence="1 2">
    <name type="scientific">Cetraspora pellucida</name>
    <dbReference type="NCBI Taxonomy" id="1433469"/>
    <lineage>
        <taxon>Eukaryota</taxon>
        <taxon>Fungi</taxon>
        <taxon>Fungi incertae sedis</taxon>
        <taxon>Mucoromycota</taxon>
        <taxon>Glomeromycotina</taxon>
        <taxon>Glomeromycetes</taxon>
        <taxon>Diversisporales</taxon>
        <taxon>Gigasporaceae</taxon>
        <taxon>Cetraspora</taxon>
    </lineage>
</organism>
<evidence type="ECO:0000313" key="1">
    <source>
        <dbReference type="EMBL" id="CAG8785308.1"/>
    </source>
</evidence>
<dbReference type="EMBL" id="CAJVPW010063960">
    <property type="protein sequence ID" value="CAG8785308.1"/>
    <property type="molecule type" value="Genomic_DNA"/>
</dbReference>
<proteinExistence type="predicted"/>
<gene>
    <name evidence="1" type="ORF">SPELUC_LOCUS16738</name>
</gene>
<keyword evidence="2" id="KW-1185">Reference proteome</keyword>
<sequence length="52" mass="5841">WHLETGMLAQFLELPDDIKILSIPTAPQWAVQTDPHVKNWNDLCVPTATPTS</sequence>
<protein>
    <submittedName>
        <fullName evidence="1">9358_t:CDS:1</fullName>
    </submittedName>
</protein>
<reference evidence="1" key="1">
    <citation type="submission" date="2021-06" db="EMBL/GenBank/DDBJ databases">
        <authorList>
            <person name="Kallberg Y."/>
            <person name="Tangrot J."/>
            <person name="Rosling A."/>
        </authorList>
    </citation>
    <scope>NUCLEOTIDE SEQUENCE</scope>
    <source>
        <strain evidence="1">28 12/20/2015</strain>
    </source>
</reference>
<dbReference type="Proteomes" id="UP000789366">
    <property type="component" value="Unassembled WGS sequence"/>
</dbReference>